<dbReference type="Proteomes" id="UP000199394">
    <property type="component" value="Unassembled WGS sequence"/>
</dbReference>
<reference evidence="3 4" key="1">
    <citation type="submission" date="2016-10" db="EMBL/GenBank/DDBJ databases">
        <authorList>
            <person name="de Groot N.N."/>
        </authorList>
    </citation>
    <scope>NUCLEOTIDE SEQUENCE [LARGE SCALE GENOMIC DNA]</scope>
    <source>
        <strain evidence="3 4">SR12</strain>
    </source>
</reference>
<dbReference type="PANTHER" id="PTHR46558">
    <property type="entry name" value="TRACRIPTIONAL REGULATORY PROTEIN-RELATED-RELATED"/>
    <property type="match status" value="1"/>
</dbReference>
<accession>A0A1H4BUS9</accession>
<dbReference type="SMART" id="SM00530">
    <property type="entry name" value="HTH_XRE"/>
    <property type="match status" value="1"/>
</dbReference>
<dbReference type="OrthoDB" id="1778088at2"/>
<dbReference type="GO" id="GO:0003677">
    <property type="term" value="F:DNA binding"/>
    <property type="evidence" value="ECO:0007669"/>
    <property type="project" value="UniProtKB-KW"/>
</dbReference>
<dbReference type="AlphaFoldDB" id="A0A1H4BUS9"/>
<dbReference type="EMBL" id="FNRK01000012">
    <property type="protein sequence ID" value="SEA51935.1"/>
    <property type="molecule type" value="Genomic_DNA"/>
</dbReference>
<dbReference type="InterPro" id="IPR010982">
    <property type="entry name" value="Lambda_DNA-bd_dom_sf"/>
</dbReference>
<evidence type="ECO:0000259" key="2">
    <source>
        <dbReference type="PROSITE" id="PS50943"/>
    </source>
</evidence>
<dbReference type="Gene3D" id="1.10.260.40">
    <property type="entry name" value="lambda repressor-like DNA-binding domains"/>
    <property type="match status" value="1"/>
</dbReference>
<feature type="domain" description="HTH cro/C1-type" evidence="2">
    <location>
        <begin position="4"/>
        <end position="58"/>
    </location>
</feature>
<gene>
    <name evidence="3" type="ORF">SAMN04515656_11298</name>
</gene>
<keyword evidence="1 3" id="KW-0238">DNA-binding</keyword>
<sequence>MDHLKHLRESRDLSQRQLADLLGLSQQSIYKYEKDLAEPDFYTLKAFADFFHTSIDFLLDYKPDTCAYTIRENGPELSPSEVHHLNLYRRIPKGVQAAFNVILEALTSKEK</sequence>
<dbReference type="CDD" id="cd00093">
    <property type="entry name" value="HTH_XRE"/>
    <property type="match status" value="1"/>
</dbReference>
<evidence type="ECO:0000313" key="3">
    <source>
        <dbReference type="EMBL" id="SEA51935.1"/>
    </source>
</evidence>
<dbReference type="InterPro" id="IPR001387">
    <property type="entry name" value="Cro/C1-type_HTH"/>
</dbReference>
<dbReference type="RefSeq" id="WP_090307575.1">
    <property type="nucleotide sequence ID" value="NZ_FNRK01000012.1"/>
</dbReference>
<dbReference type="PROSITE" id="PS50943">
    <property type="entry name" value="HTH_CROC1"/>
    <property type="match status" value="1"/>
</dbReference>
<dbReference type="PANTHER" id="PTHR46558:SF11">
    <property type="entry name" value="HTH-TYPE TRANSCRIPTIONAL REGULATOR XRE"/>
    <property type="match status" value="1"/>
</dbReference>
<proteinExistence type="predicted"/>
<evidence type="ECO:0000313" key="4">
    <source>
        <dbReference type="Proteomes" id="UP000199394"/>
    </source>
</evidence>
<dbReference type="Pfam" id="PF01381">
    <property type="entry name" value="HTH_3"/>
    <property type="match status" value="1"/>
</dbReference>
<keyword evidence="4" id="KW-1185">Reference proteome</keyword>
<name>A0A1H4BUS9_9FIRM</name>
<protein>
    <submittedName>
        <fullName evidence="3">DNA-binding transcriptional regulator, XRE-family HTH domain</fullName>
    </submittedName>
</protein>
<dbReference type="SUPFAM" id="SSF47413">
    <property type="entry name" value="lambda repressor-like DNA-binding domains"/>
    <property type="match status" value="1"/>
</dbReference>
<evidence type="ECO:0000256" key="1">
    <source>
        <dbReference type="ARBA" id="ARBA00023125"/>
    </source>
</evidence>
<dbReference type="STRING" id="81409.SAMN04515656_11298"/>
<organism evidence="3 4">
    <name type="scientific">Eubacterium aggregans</name>
    <dbReference type="NCBI Taxonomy" id="81409"/>
    <lineage>
        <taxon>Bacteria</taxon>
        <taxon>Bacillati</taxon>
        <taxon>Bacillota</taxon>
        <taxon>Clostridia</taxon>
        <taxon>Eubacteriales</taxon>
        <taxon>Eubacteriaceae</taxon>
        <taxon>Eubacterium</taxon>
    </lineage>
</organism>